<dbReference type="Proteomes" id="UP000054485">
    <property type="component" value="Unassembled WGS sequence"/>
</dbReference>
<sequence length="61" mass="6881">MRLRYLINWAVIGMPGSDRRQENITNSAPLAPIGTSTSQTVGTTWQSCDFRKLSVREKLID</sequence>
<keyword evidence="2" id="KW-1185">Reference proteome</keyword>
<reference evidence="1 2" key="1">
    <citation type="submission" date="2014-04" db="EMBL/GenBank/DDBJ databases">
        <authorList>
            <consortium name="DOE Joint Genome Institute"/>
            <person name="Kuo A."/>
            <person name="Ruytinx J."/>
            <person name="Rineau F."/>
            <person name="Colpaert J."/>
            <person name="Kohler A."/>
            <person name="Nagy L.G."/>
            <person name="Floudas D."/>
            <person name="Copeland A."/>
            <person name="Barry K.W."/>
            <person name="Cichocki N."/>
            <person name="Veneault-Fourrey C."/>
            <person name="LaButti K."/>
            <person name="Lindquist E.A."/>
            <person name="Lipzen A."/>
            <person name="Lundell T."/>
            <person name="Morin E."/>
            <person name="Murat C."/>
            <person name="Sun H."/>
            <person name="Tunlid A."/>
            <person name="Henrissat B."/>
            <person name="Grigoriev I.V."/>
            <person name="Hibbett D.S."/>
            <person name="Martin F."/>
            <person name="Nordberg H.P."/>
            <person name="Cantor M.N."/>
            <person name="Hua S.X."/>
        </authorList>
    </citation>
    <scope>NUCLEOTIDE SEQUENCE [LARGE SCALE GENOMIC DNA]</scope>
    <source>
        <strain evidence="1 2">UH-Slu-Lm8-n1</strain>
    </source>
</reference>
<evidence type="ECO:0000313" key="1">
    <source>
        <dbReference type="EMBL" id="KIK49095.1"/>
    </source>
</evidence>
<organism evidence="1 2">
    <name type="scientific">Suillus luteus UH-Slu-Lm8-n1</name>
    <dbReference type="NCBI Taxonomy" id="930992"/>
    <lineage>
        <taxon>Eukaryota</taxon>
        <taxon>Fungi</taxon>
        <taxon>Dikarya</taxon>
        <taxon>Basidiomycota</taxon>
        <taxon>Agaricomycotina</taxon>
        <taxon>Agaricomycetes</taxon>
        <taxon>Agaricomycetidae</taxon>
        <taxon>Boletales</taxon>
        <taxon>Suillineae</taxon>
        <taxon>Suillaceae</taxon>
        <taxon>Suillus</taxon>
    </lineage>
</organism>
<dbReference type="InParanoid" id="A0A0D0AFY5"/>
<gene>
    <name evidence="1" type="ORF">CY34DRAFT_797475</name>
</gene>
<protein>
    <submittedName>
        <fullName evidence="1">Uncharacterized protein</fullName>
    </submittedName>
</protein>
<accession>A0A0D0AFY5</accession>
<name>A0A0D0AFY5_9AGAM</name>
<evidence type="ECO:0000313" key="2">
    <source>
        <dbReference type="Proteomes" id="UP000054485"/>
    </source>
</evidence>
<dbReference type="HOGENOM" id="CLU_2924258_0_0_1"/>
<dbReference type="EMBL" id="KN835134">
    <property type="protein sequence ID" value="KIK49095.1"/>
    <property type="molecule type" value="Genomic_DNA"/>
</dbReference>
<reference evidence="2" key="2">
    <citation type="submission" date="2015-01" db="EMBL/GenBank/DDBJ databases">
        <title>Evolutionary Origins and Diversification of the Mycorrhizal Mutualists.</title>
        <authorList>
            <consortium name="DOE Joint Genome Institute"/>
            <consortium name="Mycorrhizal Genomics Consortium"/>
            <person name="Kohler A."/>
            <person name="Kuo A."/>
            <person name="Nagy L.G."/>
            <person name="Floudas D."/>
            <person name="Copeland A."/>
            <person name="Barry K.W."/>
            <person name="Cichocki N."/>
            <person name="Veneault-Fourrey C."/>
            <person name="LaButti K."/>
            <person name="Lindquist E.A."/>
            <person name="Lipzen A."/>
            <person name="Lundell T."/>
            <person name="Morin E."/>
            <person name="Murat C."/>
            <person name="Riley R."/>
            <person name="Ohm R."/>
            <person name="Sun H."/>
            <person name="Tunlid A."/>
            <person name="Henrissat B."/>
            <person name="Grigoriev I.V."/>
            <person name="Hibbett D.S."/>
            <person name="Martin F."/>
        </authorList>
    </citation>
    <scope>NUCLEOTIDE SEQUENCE [LARGE SCALE GENOMIC DNA]</scope>
    <source>
        <strain evidence="2">UH-Slu-Lm8-n1</strain>
    </source>
</reference>
<dbReference type="AlphaFoldDB" id="A0A0D0AFY5"/>
<proteinExistence type="predicted"/>